<name>A0A1Y6HBX2_9XANT</name>
<dbReference type="EMBL" id="LT853885">
    <property type="protein sequence ID" value="SMR03792.1"/>
    <property type="molecule type" value="Genomic_DNA"/>
</dbReference>
<evidence type="ECO:0000313" key="6">
    <source>
        <dbReference type="Proteomes" id="UP000195953"/>
    </source>
</evidence>
<reference evidence="4 6" key="2">
    <citation type="submission" date="2017-05" db="EMBL/GenBank/DDBJ databases">
        <authorList>
            <person name="Song R."/>
            <person name="Chenine A.L."/>
            <person name="Ruprecht R.M."/>
        </authorList>
    </citation>
    <scope>NUCLEOTIDE SEQUENCE [LARGE SCALE GENOMIC DNA]</scope>
    <source>
        <strain evidence="4">PD5205</strain>
    </source>
</reference>
<dbReference type="InterPro" id="IPR029058">
    <property type="entry name" value="AB_hydrolase_fold"/>
</dbReference>
<dbReference type="PANTHER" id="PTHR48081:SF9">
    <property type="entry name" value="CARBOXYLESTERASE"/>
    <property type="match status" value="1"/>
</dbReference>
<dbReference type="Proteomes" id="UP000195877">
    <property type="component" value="Chromosome 1"/>
</dbReference>
<dbReference type="Gene3D" id="3.40.50.1820">
    <property type="entry name" value="alpha/beta hydrolase"/>
    <property type="match status" value="1"/>
</dbReference>
<evidence type="ECO:0000313" key="4">
    <source>
        <dbReference type="EMBL" id="SMR03792.1"/>
    </source>
</evidence>
<dbReference type="InterPro" id="IPR049492">
    <property type="entry name" value="BD-FAE-like_dom"/>
</dbReference>
<dbReference type="Proteomes" id="UP000195953">
    <property type="component" value="Chromosome 1"/>
</dbReference>
<evidence type="ECO:0000313" key="5">
    <source>
        <dbReference type="Proteomes" id="UP000195877"/>
    </source>
</evidence>
<gene>
    <name evidence="3" type="primary">nlhH_2</name>
    <name evidence="4" type="ORF">PD5205_02501</name>
    <name evidence="3" type="ORF">PD885_02538</name>
</gene>
<dbReference type="EMBL" id="LT853882">
    <property type="protein sequence ID" value="SMQ99770.1"/>
    <property type="molecule type" value="Genomic_DNA"/>
</dbReference>
<proteinExistence type="predicted"/>
<dbReference type="InterPro" id="IPR050300">
    <property type="entry name" value="GDXG_lipolytic_enzyme"/>
</dbReference>
<evidence type="ECO:0000259" key="2">
    <source>
        <dbReference type="Pfam" id="PF20434"/>
    </source>
</evidence>
<evidence type="ECO:0000256" key="1">
    <source>
        <dbReference type="ARBA" id="ARBA00022801"/>
    </source>
</evidence>
<dbReference type="EC" id="3.1.1.1" evidence="3"/>
<evidence type="ECO:0000313" key="3">
    <source>
        <dbReference type="EMBL" id="SMQ99770.1"/>
    </source>
</evidence>
<dbReference type="GO" id="GO:0106435">
    <property type="term" value="F:carboxylesterase activity"/>
    <property type="evidence" value="ECO:0007669"/>
    <property type="project" value="UniProtKB-EC"/>
</dbReference>
<organism evidence="4 6">
    <name type="scientific">Xanthomonas fragariae</name>
    <dbReference type="NCBI Taxonomy" id="48664"/>
    <lineage>
        <taxon>Bacteria</taxon>
        <taxon>Pseudomonadati</taxon>
        <taxon>Pseudomonadota</taxon>
        <taxon>Gammaproteobacteria</taxon>
        <taxon>Lysobacterales</taxon>
        <taxon>Lysobacteraceae</taxon>
        <taxon>Xanthomonas</taxon>
    </lineage>
</organism>
<dbReference type="eggNOG" id="COG0657">
    <property type="taxonomic scope" value="Bacteria"/>
</dbReference>
<dbReference type="AlphaFoldDB" id="A0A1Y6HBX2"/>
<keyword evidence="1 3" id="KW-0378">Hydrolase</keyword>
<protein>
    <submittedName>
        <fullName evidence="3">Carboxylesterase NlhH</fullName>
        <ecNumber evidence="3">3.1.1.1</ecNumber>
    </submittedName>
    <submittedName>
        <fullName evidence="4">Esterase/lipase/thioesterase</fullName>
    </submittedName>
</protein>
<feature type="domain" description="BD-FAE-like" evidence="2">
    <location>
        <begin position="72"/>
        <end position="256"/>
    </location>
</feature>
<dbReference type="STRING" id="48664.BER92_12045"/>
<dbReference type="Pfam" id="PF20434">
    <property type="entry name" value="BD-FAE"/>
    <property type="match status" value="1"/>
</dbReference>
<reference evidence="3 5" key="1">
    <citation type="submission" date="2017-05" db="EMBL/GenBank/DDBJ databases">
        <authorList>
            <person name="Blom J."/>
        </authorList>
    </citation>
    <scope>NUCLEOTIDE SEQUENCE [LARGE SCALE GENOMIC DNA]</scope>
    <source>
        <strain evidence="3">PD885</strain>
    </source>
</reference>
<sequence length="303" mass="32979">MRRALDVVATLTVTYMPPCLSIWFRFTLLLMGSLTTTSCTSVFFSGINAASSRAGVIERPNQVFDSSHGLSLDVYQPQGASDAPIVVFFYGGTWKRGKRTNYRWVGRSLARQGIVAIVADYRKYPQVGLQGFMSDVAGATAWAYRHGHDYGGDPKRLAVMGHSAGAHLAVLLGTDSHWLNEQGMTPRELCGVVGLAGPYKFLPLTDPELMEIFSDTAAAADPISHVDGDEPPMLLLHGADDKVVAPRNSIALQAALQRADGAGLLKLYPHVGHIRLILSLRKPMAHSPVLNDTVQFLRQCRAH</sequence>
<dbReference type="SUPFAM" id="SSF53474">
    <property type="entry name" value="alpha/beta-Hydrolases"/>
    <property type="match status" value="1"/>
</dbReference>
<accession>A0A1Y6HBX2</accession>
<dbReference type="PANTHER" id="PTHR48081">
    <property type="entry name" value="AB HYDROLASE SUPERFAMILY PROTEIN C4A8.06C"/>
    <property type="match status" value="1"/>
</dbReference>
<keyword evidence="5" id="KW-1185">Reference proteome</keyword>